<sequence>MGLSIRNVNKSYMGNLVVRDLSMEVEQGSIFGFLGPNGAGKTTTMRMILDLIRPDTGEITWNGQSVQILDRQFWGYLPEERGLYPKMTVEDQLLFLTQLYGIPKRKVLQEIDHWLQYLQISAYRKRQVREMSKGNQQKVQFLATILHDPDVLIMDEPFSGLDPVNIDLLKSAFLELHQRGKTIIFSTHQMQQVEELCQHVMIINQGCSIISGEIQHVKRSTGRKVLRLAQEHDREIYWLDKMSGIQITKRRQDYVEMVLPAHIHPDEILEEALNRGGQITRFELAEPSLHDIFIEKVAGISQPDNLLADVTIGKEG</sequence>
<gene>
    <name evidence="6" type="primary">yhaQ_1</name>
    <name evidence="6" type="ORF">KTT_47210</name>
</gene>
<evidence type="ECO:0000256" key="3">
    <source>
        <dbReference type="ARBA" id="ARBA00022741"/>
    </source>
</evidence>
<evidence type="ECO:0000259" key="5">
    <source>
        <dbReference type="PROSITE" id="PS50893"/>
    </source>
</evidence>
<keyword evidence="4 6" id="KW-0067">ATP-binding</keyword>
<dbReference type="Gene3D" id="3.40.50.300">
    <property type="entry name" value="P-loop containing nucleotide triphosphate hydrolases"/>
    <property type="match status" value="1"/>
</dbReference>
<dbReference type="InterPro" id="IPR025302">
    <property type="entry name" value="DrrA1/2-like_C"/>
</dbReference>
<dbReference type="Pfam" id="PF13732">
    <property type="entry name" value="DrrA1-3_C"/>
    <property type="match status" value="1"/>
</dbReference>
<evidence type="ECO:0000256" key="4">
    <source>
        <dbReference type="ARBA" id="ARBA00022840"/>
    </source>
</evidence>
<dbReference type="InterPro" id="IPR003439">
    <property type="entry name" value="ABC_transporter-like_ATP-bd"/>
</dbReference>
<name>A0A402A6V3_9CHLR</name>
<organism evidence="6 7">
    <name type="scientific">Tengunoibacter tsumagoiensis</name>
    <dbReference type="NCBI Taxonomy" id="2014871"/>
    <lineage>
        <taxon>Bacteria</taxon>
        <taxon>Bacillati</taxon>
        <taxon>Chloroflexota</taxon>
        <taxon>Ktedonobacteria</taxon>
        <taxon>Ktedonobacterales</taxon>
        <taxon>Dictyobacteraceae</taxon>
        <taxon>Tengunoibacter</taxon>
    </lineage>
</organism>
<evidence type="ECO:0000256" key="2">
    <source>
        <dbReference type="ARBA" id="ARBA00022448"/>
    </source>
</evidence>
<protein>
    <submittedName>
        <fullName evidence="6">Putative ABC transporter ATP-binding protein YhaQ</fullName>
    </submittedName>
</protein>
<keyword evidence="3" id="KW-0547">Nucleotide-binding</keyword>
<dbReference type="InterPro" id="IPR017871">
    <property type="entry name" value="ABC_transporter-like_CS"/>
</dbReference>
<dbReference type="PANTHER" id="PTHR43335:SF4">
    <property type="entry name" value="ABC TRANSPORTER, ATP-BINDING PROTEIN"/>
    <property type="match status" value="1"/>
</dbReference>
<dbReference type="Proteomes" id="UP000287352">
    <property type="component" value="Unassembled WGS sequence"/>
</dbReference>
<proteinExistence type="inferred from homology"/>
<dbReference type="PANTHER" id="PTHR43335">
    <property type="entry name" value="ABC TRANSPORTER, ATP-BINDING PROTEIN"/>
    <property type="match status" value="1"/>
</dbReference>
<dbReference type="OrthoDB" id="9801987at2"/>
<feature type="domain" description="ABC transporter" evidence="5">
    <location>
        <begin position="3"/>
        <end position="230"/>
    </location>
</feature>
<dbReference type="AlphaFoldDB" id="A0A402A6V3"/>
<dbReference type="GO" id="GO:0005524">
    <property type="term" value="F:ATP binding"/>
    <property type="evidence" value="ECO:0007669"/>
    <property type="project" value="UniProtKB-KW"/>
</dbReference>
<dbReference type="RefSeq" id="WP_126582392.1">
    <property type="nucleotide sequence ID" value="NZ_BIFR01000002.1"/>
</dbReference>
<dbReference type="InterPro" id="IPR027417">
    <property type="entry name" value="P-loop_NTPase"/>
</dbReference>
<dbReference type="InterPro" id="IPR003593">
    <property type="entry name" value="AAA+_ATPase"/>
</dbReference>
<dbReference type="PROSITE" id="PS50893">
    <property type="entry name" value="ABC_TRANSPORTER_2"/>
    <property type="match status" value="1"/>
</dbReference>
<evidence type="ECO:0000313" key="7">
    <source>
        <dbReference type="Proteomes" id="UP000287352"/>
    </source>
</evidence>
<accession>A0A402A6V3</accession>
<keyword evidence="7" id="KW-1185">Reference proteome</keyword>
<dbReference type="Pfam" id="PF00005">
    <property type="entry name" value="ABC_tran"/>
    <property type="match status" value="1"/>
</dbReference>
<comment type="caution">
    <text evidence="6">The sequence shown here is derived from an EMBL/GenBank/DDBJ whole genome shotgun (WGS) entry which is preliminary data.</text>
</comment>
<evidence type="ECO:0000256" key="1">
    <source>
        <dbReference type="ARBA" id="ARBA00005417"/>
    </source>
</evidence>
<reference evidence="7" key="1">
    <citation type="submission" date="2018-12" db="EMBL/GenBank/DDBJ databases">
        <title>Tengunoibacter tsumagoiensis gen. nov., sp. nov., Dictyobacter kobayashii sp. nov., D. alpinus sp. nov., and D. joshuensis sp. nov. and description of Dictyobacteraceae fam. nov. within the order Ktedonobacterales isolated from Tengu-no-mugimeshi.</title>
        <authorList>
            <person name="Wang C.M."/>
            <person name="Zheng Y."/>
            <person name="Sakai Y."/>
            <person name="Toyoda A."/>
            <person name="Minakuchi Y."/>
            <person name="Abe K."/>
            <person name="Yokota A."/>
            <person name="Yabe S."/>
        </authorList>
    </citation>
    <scope>NUCLEOTIDE SEQUENCE [LARGE SCALE GENOMIC DNA]</scope>
    <source>
        <strain evidence="7">Uno3</strain>
    </source>
</reference>
<evidence type="ECO:0000313" key="6">
    <source>
        <dbReference type="EMBL" id="GCE14862.1"/>
    </source>
</evidence>
<comment type="similarity">
    <text evidence="1">Belongs to the ABC transporter superfamily.</text>
</comment>
<dbReference type="SMART" id="SM00382">
    <property type="entry name" value="AAA"/>
    <property type="match status" value="1"/>
</dbReference>
<dbReference type="SUPFAM" id="SSF52540">
    <property type="entry name" value="P-loop containing nucleoside triphosphate hydrolases"/>
    <property type="match status" value="1"/>
</dbReference>
<dbReference type="GO" id="GO:0016887">
    <property type="term" value="F:ATP hydrolysis activity"/>
    <property type="evidence" value="ECO:0007669"/>
    <property type="project" value="InterPro"/>
</dbReference>
<dbReference type="EMBL" id="BIFR01000002">
    <property type="protein sequence ID" value="GCE14862.1"/>
    <property type="molecule type" value="Genomic_DNA"/>
</dbReference>
<dbReference type="PROSITE" id="PS00211">
    <property type="entry name" value="ABC_TRANSPORTER_1"/>
    <property type="match status" value="1"/>
</dbReference>
<keyword evidence="2" id="KW-0813">Transport</keyword>